<protein>
    <submittedName>
        <fullName evidence="3">Unannotated protein</fullName>
    </submittedName>
</protein>
<dbReference type="InterPro" id="IPR023393">
    <property type="entry name" value="START-like_dom_sf"/>
</dbReference>
<proteinExistence type="predicted"/>
<dbReference type="EMBL" id="CAFBMM010000158">
    <property type="protein sequence ID" value="CAB4921443.1"/>
    <property type="molecule type" value="Genomic_DNA"/>
</dbReference>
<dbReference type="Gene3D" id="3.30.530.20">
    <property type="match status" value="1"/>
</dbReference>
<dbReference type="Pfam" id="PF10604">
    <property type="entry name" value="Polyketide_cyc2"/>
    <property type="match status" value="1"/>
</dbReference>
<evidence type="ECO:0000313" key="3">
    <source>
        <dbReference type="EMBL" id="CAB5028624.1"/>
    </source>
</evidence>
<gene>
    <name evidence="1" type="ORF">UFOPK3605_01676</name>
    <name evidence="2" type="ORF">UFOPK3897_00001</name>
    <name evidence="3" type="ORF">UFOPK4121_01147</name>
</gene>
<organism evidence="3">
    <name type="scientific">freshwater metagenome</name>
    <dbReference type="NCBI Taxonomy" id="449393"/>
    <lineage>
        <taxon>unclassified sequences</taxon>
        <taxon>metagenomes</taxon>
        <taxon>ecological metagenomes</taxon>
    </lineage>
</organism>
<name>A0A6J7RIW7_9ZZZZ</name>
<dbReference type="EMBL" id="CAFBOF010000001">
    <property type="protein sequence ID" value="CAB4967742.1"/>
    <property type="molecule type" value="Genomic_DNA"/>
</dbReference>
<sequence>MAEEAHEKILVSASPDRCREVSTDFAHYPDWARDIKKVSVLDYDDSGRANRVEFRAAGLGRNVRYVLEYDYADFPQSFSWHLVEGDGLKKLDGRYGFEAQEVGTRVTYDLVVDLSIPLPGLLKRRATSKIMGTALKELKKEVER</sequence>
<dbReference type="PANTHER" id="PTHR39683">
    <property type="entry name" value="CONSERVED PROTEIN TB16.3"/>
    <property type="match status" value="1"/>
</dbReference>
<evidence type="ECO:0000313" key="2">
    <source>
        <dbReference type="EMBL" id="CAB4967742.1"/>
    </source>
</evidence>
<dbReference type="InterPro" id="IPR019587">
    <property type="entry name" value="Polyketide_cyclase/dehydratase"/>
</dbReference>
<evidence type="ECO:0000313" key="1">
    <source>
        <dbReference type="EMBL" id="CAB4921443.1"/>
    </source>
</evidence>
<reference evidence="3" key="1">
    <citation type="submission" date="2020-05" db="EMBL/GenBank/DDBJ databases">
        <authorList>
            <person name="Chiriac C."/>
            <person name="Salcher M."/>
            <person name="Ghai R."/>
            <person name="Kavagutti S V."/>
        </authorList>
    </citation>
    <scope>NUCLEOTIDE SEQUENCE</scope>
</reference>
<dbReference type="AlphaFoldDB" id="A0A6J7RIW7"/>
<dbReference type="EMBL" id="CAFBPQ010000039">
    <property type="protein sequence ID" value="CAB5028624.1"/>
    <property type="molecule type" value="Genomic_DNA"/>
</dbReference>
<dbReference type="SUPFAM" id="SSF55961">
    <property type="entry name" value="Bet v1-like"/>
    <property type="match status" value="1"/>
</dbReference>
<dbReference type="PANTHER" id="PTHR39683:SF4">
    <property type="entry name" value="COENZYME Q-BINDING PROTEIN COQ10 START DOMAIN-CONTAINING PROTEIN"/>
    <property type="match status" value="1"/>
</dbReference>
<accession>A0A6J7RIW7</accession>